<name>A0A9Y2P5E7_9RHOB</name>
<accession>A0A9Y2P5E7</accession>
<evidence type="ECO:0000313" key="3">
    <source>
        <dbReference type="Proteomes" id="UP001238334"/>
    </source>
</evidence>
<evidence type="ECO:0000313" key="2">
    <source>
        <dbReference type="EMBL" id="WIY26294.1"/>
    </source>
</evidence>
<dbReference type="EMBL" id="CP127247">
    <property type="protein sequence ID" value="WIY26294.1"/>
    <property type="molecule type" value="Genomic_DNA"/>
</dbReference>
<proteinExistence type="predicted"/>
<sequence>MSGAEHWNQILEPDEEIIWQGGPVSSFALGRPDSDLFGLGIFVIVAGLIWIFDEFPENSREQALKYLPFIIGCGITVAALIAAKYRRNRTWYSLSNKRAFIGTDIPLQKRRLKSYPLISEYPLKLINHEPGTVLFAKEFVDGGEDNFDRWDSVGFEHIPNPQHVYRLIQEIRSQADSSKETP</sequence>
<keyword evidence="1" id="KW-1133">Transmembrane helix</keyword>
<evidence type="ECO:0000256" key="1">
    <source>
        <dbReference type="SAM" id="Phobius"/>
    </source>
</evidence>
<dbReference type="AlphaFoldDB" id="A0A9Y2P5E7"/>
<organism evidence="2 3">
    <name type="scientific">Parasedimentitalea psychrophila</name>
    <dbReference type="NCBI Taxonomy" id="2997337"/>
    <lineage>
        <taxon>Bacteria</taxon>
        <taxon>Pseudomonadati</taxon>
        <taxon>Pseudomonadota</taxon>
        <taxon>Alphaproteobacteria</taxon>
        <taxon>Rhodobacterales</taxon>
        <taxon>Paracoccaceae</taxon>
        <taxon>Parasedimentitalea</taxon>
    </lineage>
</organism>
<feature type="transmembrane region" description="Helical" evidence="1">
    <location>
        <begin position="36"/>
        <end position="52"/>
    </location>
</feature>
<keyword evidence="3" id="KW-1185">Reference proteome</keyword>
<keyword evidence="1" id="KW-0472">Membrane</keyword>
<dbReference type="Proteomes" id="UP001238334">
    <property type="component" value="Chromosome"/>
</dbReference>
<keyword evidence="1" id="KW-0812">Transmembrane</keyword>
<reference evidence="2 3" key="1">
    <citation type="submission" date="2023-06" db="EMBL/GenBank/DDBJ databases">
        <title>Parasedimentitalea psychrophila sp. nov., a psychrophilic bacterium isolated from deep-sea sediment.</title>
        <authorList>
            <person name="Li A."/>
        </authorList>
    </citation>
    <scope>NUCLEOTIDE SEQUENCE [LARGE SCALE GENOMIC DNA]</scope>
    <source>
        <strain evidence="2 3">QS115</strain>
    </source>
</reference>
<dbReference type="RefSeq" id="WP_270918555.1">
    <property type="nucleotide sequence ID" value="NZ_CP127247.1"/>
</dbReference>
<protein>
    <submittedName>
        <fullName evidence="2">Uncharacterized protein</fullName>
    </submittedName>
</protein>
<feature type="transmembrane region" description="Helical" evidence="1">
    <location>
        <begin position="64"/>
        <end position="83"/>
    </location>
</feature>
<gene>
    <name evidence="2" type="ORF">QPJ95_05050</name>
</gene>
<dbReference type="KEGG" id="ppso:QPJ95_05050"/>